<gene>
    <name evidence="1" type="ORF">G7078_02165</name>
</gene>
<accession>A0A6G7ZLD3</accession>
<dbReference type="KEGG" id="ssin:G7078_02165"/>
<dbReference type="Proteomes" id="UP000502502">
    <property type="component" value="Chromosome"/>
</dbReference>
<protein>
    <submittedName>
        <fullName evidence="1">Uncharacterized protein</fullName>
    </submittedName>
</protein>
<organism evidence="1 2">
    <name type="scientific">Sphingomonas sinipercae</name>
    <dbReference type="NCBI Taxonomy" id="2714944"/>
    <lineage>
        <taxon>Bacteria</taxon>
        <taxon>Pseudomonadati</taxon>
        <taxon>Pseudomonadota</taxon>
        <taxon>Alphaproteobacteria</taxon>
        <taxon>Sphingomonadales</taxon>
        <taxon>Sphingomonadaceae</taxon>
        <taxon>Sphingomonas</taxon>
    </lineage>
</organism>
<sequence length="74" mass="8380">MEVRLNATPEIVDTFVAALGWSLEPVQWGDTLFLRREQSMERNAVGAMLIDMLEFAGLAGMRFHSWLHGSDLED</sequence>
<dbReference type="RefSeq" id="WP_166092519.1">
    <property type="nucleotide sequence ID" value="NZ_CP049871.1"/>
</dbReference>
<proteinExistence type="predicted"/>
<keyword evidence="2" id="KW-1185">Reference proteome</keyword>
<dbReference type="AlphaFoldDB" id="A0A6G7ZLD3"/>
<reference evidence="1 2" key="1">
    <citation type="submission" date="2020-03" db="EMBL/GenBank/DDBJ databases">
        <title>Sphingomonas sp. nov., isolated from fish.</title>
        <authorList>
            <person name="Hyun D.-W."/>
            <person name="Bae J.-W."/>
        </authorList>
    </citation>
    <scope>NUCLEOTIDE SEQUENCE [LARGE SCALE GENOMIC DNA]</scope>
    <source>
        <strain evidence="1 2">HDW15C</strain>
    </source>
</reference>
<dbReference type="EMBL" id="CP049871">
    <property type="protein sequence ID" value="QIL01706.1"/>
    <property type="molecule type" value="Genomic_DNA"/>
</dbReference>
<evidence type="ECO:0000313" key="1">
    <source>
        <dbReference type="EMBL" id="QIL01706.1"/>
    </source>
</evidence>
<name>A0A6G7ZLD3_9SPHN</name>
<evidence type="ECO:0000313" key="2">
    <source>
        <dbReference type="Proteomes" id="UP000502502"/>
    </source>
</evidence>